<dbReference type="RefSeq" id="WP_190766899.1">
    <property type="nucleotide sequence ID" value="NZ_JACXLD010000020.1"/>
</dbReference>
<dbReference type="EMBL" id="JACXLD010000020">
    <property type="protein sequence ID" value="MBD2860270.1"/>
    <property type="molecule type" value="Genomic_DNA"/>
</dbReference>
<dbReference type="Gene3D" id="3.40.50.1820">
    <property type="entry name" value="alpha/beta hydrolase"/>
    <property type="match status" value="1"/>
</dbReference>
<reference evidence="2" key="1">
    <citation type="submission" date="2020-09" db="EMBL/GenBank/DDBJ databases">
        <authorList>
            <person name="Yoon J.-W."/>
        </authorList>
    </citation>
    <scope>NUCLEOTIDE SEQUENCE</scope>
    <source>
        <strain evidence="2">KMU-158</strain>
    </source>
</reference>
<dbReference type="InterPro" id="IPR051044">
    <property type="entry name" value="MAG_DAG_Lipase"/>
</dbReference>
<protein>
    <submittedName>
        <fullName evidence="2">Alpha/beta hydrolase</fullName>
    </submittedName>
</protein>
<gene>
    <name evidence="2" type="ORF">IB286_14835</name>
</gene>
<organism evidence="2 3">
    <name type="scientific">Spongiibacter pelagi</name>
    <dbReference type="NCBI Taxonomy" id="2760804"/>
    <lineage>
        <taxon>Bacteria</taxon>
        <taxon>Pseudomonadati</taxon>
        <taxon>Pseudomonadota</taxon>
        <taxon>Gammaproteobacteria</taxon>
        <taxon>Cellvibrionales</taxon>
        <taxon>Spongiibacteraceae</taxon>
        <taxon>Spongiibacter</taxon>
    </lineage>
</organism>
<evidence type="ECO:0000313" key="2">
    <source>
        <dbReference type="EMBL" id="MBD2860270.1"/>
    </source>
</evidence>
<evidence type="ECO:0000259" key="1">
    <source>
        <dbReference type="Pfam" id="PF12146"/>
    </source>
</evidence>
<dbReference type="GO" id="GO:0016787">
    <property type="term" value="F:hydrolase activity"/>
    <property type="evidence" value="ECO:0007669"/>
    <property type="project" value="UniProtKB-KW"/>
</dbReference>
<accession>A0A927GX88</accession>
<dbReference type="SUPFAM" id="SSF53474">
    <property type="entry name" value="alpha/beta-Hydrolases"/>
    <property type="match status" value="1"/>
</dbReference>
<evidence type="ECO:0000313" key="3">
    <source>
        <dbReference type="Proteomes" id="UP000610558"/>
    </source>
</evidence>
<keyword evidence="2" id="KW-0378">Hydrolase</keyword>
<dbReference type="Proteomes" id="UP000610558">
    <property type="component" value="Unassembled WGS sequence"/>
</dbReference>
<dbReference type="AlphaFoldDB" id="A0A927GX88"/>
<name>A0A927GX88_9GAMM</name>
<dbReference type="InterPro" id="IPR029058">
    <property type="entry name" value="AB_hydrolase_fold"/>
</dbReference>
<dbReference type="Pfam" id="PF12146">
    <property type="entry name" value="Hydrolase_4"/>
    <property type="match status" value="1"/>
</dbReference>
<dbReference type="InterPro" id="IPR022742">
    <property type="entry name" value="Hydrolase_4"/>
</dbReference>
<proteinExistence type="predicted"/>
<feature type="domain" description="Serine aminopeptidase S33" evidence="1">
    <location>
        <begin position="25"/>
        <end position="286"/>
    </location>
</feature>
<dbReference type="PANTHER" id="PTHR11614">
    <property type="entry name" value="PHOSPHOLIPASE-RELATED"/>
    <property type="match status" value="1"/>
</dbReference>
<comment type="caution">
    <text evidence="2">The sequence shown here is derived from an EMBL/GenBank/DDBJ whole genome shotgun (WGS) entry which is preliminary data.</text>
</comment>
<sequence>MEKHFSFTNNDGQSIFVYRWTPETPIKAVLQLEHGASEHAGRYERLAHYLNQHGIAVYAGDHRGHGKSAGELSQAGVAGPDSWKGILADMYQLTGIVKIENPGIPAFLFGHSMGSFLSQNYIQNWGNGLAGAILCGSTGNPIIDPEVLPAAEEAAANAVNEPSDLFVALFEGMNQPFEPSTTPFDWLSRDTQEVQKYLDDPWCGFLFSNALTRDLMVAMTELAAPEREAQIPKNLPVLCIAGDADPVGAENGVQALADRYSLTLGLKDVSCKLYPGARHEILNETNRDEVQEDLLKWIESRI</sequence>
<keyword evidence="3" id="KW-1185">Reference proteome</keyword>